<feature type="domain" description="DNA methylase adenine-specific" evidence="3">
    <location>
        <begin position="135"/>
        <end position="477"/>
    </location>
</feature>
<keyword evidence="2" id="KW-0238">DNA-binding</keyword>
<keyword evidence="1" id="KW-0680">Restriction system</keyword>
<comment type="caution">
    <text evidence="4">The sequence shown here is derived from an EMBL/GenBank/DDBJ whole genome shotgun (WGS) entry which is preliminary data.</text>
</comment>
<dbReference type="InterPro" id="IPR044946">
    <property type="entry name" value="Restrct_endonuc_typeI_TRD_sf"/>
</dbReference>
<dbReference type="Gene3D" id="3.90.220.20">
    <property type="entry name" value="DNA methylase specificity domains"/>
    <property type="match status" value="1"/>
</dbReference>
<accession>A0ABQ6IXX0</accession>
<dbReference type="Proteomes" id="UP001157126">
    <property type="component" value="Unassembled WGS sequence"/>
</dbReference>
<reference evidence="5" key="1">
    <citation type="journal article" date="2019" name="Int. J. Syst. Evol. Microbiol.">
        <title>The Global Catalogue of Microorganisms (GCM) 10K type strain sequencing project: providing services to taxonomists for standard genome sequencing and annotation.</title>
        <authorList>
            <consortium name="The Broad Institute Genomics Platform"/>
            <consortium name="The Broad Institute Genome Sequencing Center for Infectious Disease"/>
            <person name="Wu L."/>
            <person name="Ma J."/>
        </authorList>
    </citation>
    <scope>NUCLEOTIDE SEQUENCE [LARGE SCALE GENOMIC DNA]</scope>
    <source>
        <strain evidence="5">NBRC 113072</strain>
    </source>
</reference>
<sequence>MNSDFAWAHRLIYKRDNLSYNAAFMEFVKVIFLKLHSDREAHADPNARELDDRSTVVPAESVKFSTAWIKSREADTPSPLDSILFQRLLSDFEVAITNGRKKRIFPKGERLLLSPDTLCALVDRLEYVDLISIDADLNGRMFETFLNSTLRGKALGQYFTPRSVVKLATGLAQLRADDQHVDRVIDACSGTGGFLIEALADMWGKIDANTSLSNKRREELRMQVAERSLIGVDVARDPALARIARINMYLHGDGGTSVYQLDSLDKSVATNPTDDPEIVQEKAEFRKRVKQAGMASGGSQPPGLADIALTNPPFAKEYTRDEEGDAKLLDEYVLSYDTSGGAKRPLKSLSSMVMFLERYYDLLGPRGRLVTVVDDSILGAPRHKRVREWIRRNWIVRAVVSLPGDAFQRSQARVKTSLIVLEKKTSEHEAQPDVFMYYCSWVGVDDPSRQRILPVDAENREQARQEIERVTALYRAFQAGEPQATPWTVSAAAIADRFDVKACLPEAESRVPDWEAAGFTIQRIGALLELAVTDGNRAEREIDTSVTDDLVTYLRVRYDGFCEAGDEVSTSDIAKQTLTRVEAGDLVFSHINAIHGAVAVVPDEFDGLVVTNEYTVCRPSSDLSASVIWALVRSHEARAEMLLLATGIGRTRVRWDELRKLRLPVPGQDVRDRIDDAVKRANHSEDDMRRLRAEANQTASTEMLLDSERSRSIIAAFKPPR</sequence>
<protein>
    <recommendedName>
        <fullName evidence="3">DNA methylase adenine-specific domain-containing protein</fullName>
    </recommendedName>
</protein>
<dbReference type="SUPFAM" id="SSF53335">
    <property type="entry name" value="S-adenosyl-L-methionine-dependent methyltransferases"/>
    <property type="match status" value="1"/>
</dbReference>
<dbReference type="PANTHER" id="PTHR42998">
    <property type="entry name" value="TYPE I RESTRICTION ENZYME HINDVIIP M PROTEIN-RELATED"/>
    <property type="match status" value="1"/>
</dbReference>
<dbReference type="InterPro" id="IPR029063">
    <property type="entry name" value="SAM-dependent_MTases_sf"/>
</dbReference>
<evidence type="ECO:0000256" key="1">
    <source>
        <dbReference type="ARBA" id="ARBA00022747"/>
    </source>
</evidence>
<evidence type="ECO:0000313" key="5">
    <source>
        <dbReference type="Proteomes" id="UP001157126"/>
    </source>
</evidence>
<dbReference type="SUPFAM" id="SSF116734">
    <property type="entry name" value="DNA methylase specificity domain"/>
    <property type="match status" value="1"/>
</dbReference>
<name>A0ABQ6IXX0_9MICO</name>
<dbReference type="Pfam" id="PF02384">
    <property type="entry name" value="N6_Mtase"/>
    <property type="match status" value="1"/>
</dbReference>
<organism evidence="4 5">
    <name type="scientific">Mobilicoccus caccae</name>
    <dbReference type="NCBI Taxonomy" id="1859295"/>
    <lineage>
        <taxon>Bacteria</taxon>
        <taxon>Bacillati</taxon>
        <taxon>Actinomycetota</taxon>
        <taxon>Actinomycetes</taxon>
        <taxon>Micrococcales</taxon>
        <taxon>Dermatophilaceae</taxon>
        <taxon>Mobilicoccus</taxon>
    </lineage>
</organism>
<dbReference type="PRINTS" id="PR00507">
    <property type="entry name" value="N12N6MTFRASE"/>
</dbReference>
<dbReference type="PANTHER" id="PTHR42998:SF1">
    <property type="entry name" value="TYPE I RESTRICTION ENZYME HINDI METHYLASE SUBUNIT"/>
    <property type="match status" value="1"/>
</dbReference>
<dbReference type="InterPro" id="IPR052916">
    <property type="entry name" value="Type-I_RE_MTase_Subunit"/>
</dbReference>
<gene>
    <name evidence="4" type="ORF">GCM10025883_44760</name>
</gene>
<evidence type="ECO:0000256" key="2">
    <source>
        <dbReference type="ARBA" id="ARBA00023125"/>
    </source>
</evidence>
<dbReference type="Gene3D" id="3.40.50.150">
    <property type="entry name" value="Vaccinia Virus protein VP39"/>
    <property type="match status" value="1"/>
</dbReference>
<dbReference type="RefSeq" id="WP_284306055.1">
    <property type="nucleotide sequence ID" value="NZ_BSUO01000002.1"/>
</dbReference>
<keyword evidence="5" id="KW-1185">Reference proteome</keyword>
<dbReference type="EMBL" id="BSUO01000002">
    <property type="protein sequence ID" value="GMA42431.1"/>
    <property type="molecule type" value="Genomic_DNA"/>
</dbReference>
<dbReference type="InterPro" id="IPR003356">
    <property type="entry name" value="DNA_methylase_A-5"/>
</dbReference>
<evidence type="ECO:0000259" key="3">
    <source>
        <dbReference type="Pfam" id="PF02384"/>
    </source>
</evidence>
<evidence type="ECO:0000313" key="4">
    <source>
        <dbReference type="EMBL" id="GMA42431.1"/>
    </source>
</evidence>
<proteinExistence type="predicted"/>